<reference evidence="2 3" key="1">
    <citation type="submission" date="2024-03" db="EMBL/GenBank/DDBJ databases">
        <authorList>
            <person name="Martinez-Hernandez J."/>
        </authorList>
    </citation>
    <scope>NUCLEOTIDE SEQUENCE [LARGE SCALE GENOMIC DNA]</scope>
</reference>
<feature type="compositionally biased region" description="Basic and acidic residues" evidence="1">
    <location>
        <begin position="13"/>
        <end position="56"/>
    </location>
</feature>
<name>A0AAV1XES7_LUPLU</name>
<gene>
    <name evidence="2" type="ORF">LLUT_LOCUS21314</name>
</gene>
<evidence type="ECO:0000313" key="3">
    <source>
        <dbReference type="Proteomes" id="UP001497480"/>
    </source>
</evidence>
<comment type="caution">
    <text evidence="2">The sequence shown here is derived from an EMBL/GenBank/DDBJ whole genome shotgun (WGS) entry which is preliminary data.</text>
</comment>
<keyword evidence="3" id="KW-1185">Reference proteome</keyword>
<evidence type="ECO:0000256" key="1">
    <source>
        <dbReference type="SAM" id="MobiDB-lite"/>
    </source>
</evidence>
<accession>A0AAV1XES7</accession>
<sequence length="73" mass="8273">MKKVKGSKVLKNGVEEAKNEAKRNGKRDKTSKQEHRPDFVDDSRQRSSLTSEKDDNNWNNATDNKGNAAPFII</sequence>
<dbReference type="EMBL" id="CAXHTB010000014">
    <property type="protein sequence ID" value="CAL0320254.1"/>
    <property type="molecule type" value="Genomic_DNA"/>
</dbReference>
<dbReference type="AlphaFoldDB" id="A0AAV1XES7"/>
<proteinExistence type="predicted"/>
<evidence type="ECO:0000313" key="2">
    <source>
        <dbReference type="EMBL" id="CAL0320254.1"/>
    </source>
</evidence>
<feature type="region of interest" description="Disordered" evidence="1">
    <location>
        <begin position="1"/>
        <end position="73"/>
    </location>
</feature>
<dbReference type="Proteomes" id="UP001497480">
    <property type="component" value="Unassembled WGS sequence"/>
</dbReference>
<protein>
    <submittedName>
        <fullName evidence="2">Uncharacterized protein</fullName>
    </submittedName>
</protein>
<organism evidence="2 3">
    <name type="scientific">Lupinus luteus</name>
    <name type="common">European yellow lupine</name>
    <dbReference type="NCBI Taxonomy" id="3873"/>
    <lineage>
        <taxon>Eukaryota</taxon>
        <taxon>Viridiplantae</taxon>
        <taxon>Streptophyta</taxon>
        <taxon>Embryophyta</taxon>
        <taxon>Tracheophyta</taxon>
        <taxon>Spermatophyta</taxon>
        <taxon>Magnoliopsida</taxon>
        <taxon>eudicotyledons</taxon>
        <taxon>Gunneridae</taxon>
        <taxon>Pentapetalae</taxon>
        <taxon>rosids</taxon>
        <taxon>fabids</taxon>
        <taxon>Fabales</taxon>
        <taxon>Fabaceae</taxon>
        <taxon>Papilionoideae</taxon>
        <taxon>50 kb inversion clade</taxon>
        <taxon>genistoids sensu lato</taxon>
        <taxon>core genistoids</taxon>
        <taxon>Genisteae</taxon>
        <taxon>Lupinus</taxon>
    </lineage>
</organism>